<gene>
    <name evidence="1" type="ORF">M404DRAFT_32104</name>
</gene>
<proteinExistence type="predicted"/>
<dbReference type="HOGENOM" id="CLU_1428519_0_0_1"/>
<keyword evidence="2" id="KW-1185">Reference proteome</keyword>
<dbReference type="EMBL" id="KN832026">
    <property type="protein sequence ID" value="KIN97632.1"/>
    <property type="molecule type" value="Genomic_DNA"/>
</dbReference>
<evidence type="ECO:0000313" key="2">
    <source>
        <dbReference type="Proteomes" id="UP000054217"/>
    </source>
</evidence>
<name>A0A0C3IKX8_PISTI</name>
<evidence type="ECO:0000313" key="1">
    <source>
        <dbReference type="EMBL" id="KIN97632.1"/>
    </source>
</evidence>
<accession>A0A0C3IKX8</accession>
<organism evidence="1 2">
    <name type="scientific">Pisolithus tinctorius Marx 270</name>
    <dbReference type="NCBI Taxonomy" id="870435"/>
    <lineage>
        <taxon>Eukaryota</taxon>
        <taxon>Fungi</taxon>
        <taxon>Dikarya</taxon>
        <taxon>Basidiomycota</taxon>
        <taxon>Agaricomycotina</taxon>
        <taxon>Agaricomycetes</taxon>
        <taxon>Agaricomycetidae</taxon>
        <taxon>Boletales</taxon>
        <taxon>Sclerodermatineae</taxon>
        <taxon>Pisolithaceae</taxon>
        <taxon>Pisolithus</taxon>
    </lineage>
</organism>
<reference evidence="1 2" key="1">
    <citation type="submission" date="2014-04" db="EMBL/GenBank/DDBJ databases">
        <authorList>
            <consortium name="DOE Joint Genome Institute"/>
            <person name="Kuo A."/>
            <person name="Kohler A."/>
            <person name="Costa M.D."/>
            <person name="Nagy L.G."/>
            <person name="Floudas D."/>
            <person name="Copeland A."/>
            <person name="Barry K.W."/>
            <person name="Cichocki N."/>
            <person name="Veneault-Fourrey C."/>
            <person name="LaButti K."/>
            <person name="Lindquist E.A."/>
            <person name="Lipzen A."/>
            <person name="Lundell T."/>
            <person name="Morin E."/>
            <person name="Murat C."/>
            <person name="Sun H."/>
            <person name="Tunlid A."/>
            <person name="Henrissat B."/>
            <person name="Grigoriev I.V."/>
            <person name="Hibbett D.S."/>
            <person name="Martin F."/>
            <person name="Nordberg H.P."/>
            <person name="Cantor M.N."/>
            <person name="Hua S.X."/>
        </authorList>
    </citation>
    <scope>NUCLEOTIDE SEQUENCE [LARGE SCALE GENOMIC DNA]</scope>
    <source>
        <strain evidence="1 2">Marx 270</strain>
    </source>
</reference>
<dbReference type="Proteomes" id="UP000054217">
    <property type="component" value="Unassembled WGS sequence"/>
</dbReference>
<dbReference type="InParanoid" id="A0A0C3IKX8"/>
<dbReference type="AlphaFoldDB" id="A0A0C3IKX8"/>
<protein>
    <submittedName>
        <fullName evidence="1">Uncharacterized protein</fullName>
    </submittedName>
</protein>
<reference evidence="2" key="2">
    <citation type="submission" date="2015-01" db="EMBL/GenBank/DDBJ databases">
        <title>Evolutionary Origins and Diversification of the Mycorrhizal Mutualists.</title>
        <authorList>
            <consortium name="DOE Joint Genome Institute"/>
            <consortium name="Mycorrhizal Genomics Consortium"/>
            <person name="Kohler A."/>
            <person name="Kuo A."/>
            <person name="Nagy L.G."/>
            <person name="Floudas D."/>
            <person name="Copeland A."/>
            <person name="Barry K.W."/>
            <person name="Cichocki N."/>
            <person name="Veneault-Fourrey C."/>
            <person name="LaButti K."/>
            <person name="Lindquist E.A."/>
            <person name="Lipzen A."/>
            <person name="Lundell T."/>
            <person name="Morin E."/>
            <person name="Murat C."/>
            <person name="Riley R."/>
            <person name="Ohm R."/>
            <person name="Sun H."/>
            <person name="Tunlid A."/>
            <person name="Henrissat B."/>
            <person name="Grigoriev I.V."/>
            <person name="Hibbett D.S."/>
            <person name="Martin F."/>
        </authorList>
    </citation>
    <scope>NUCLEOTIDE SEQUENCE [LARGE SCALE GENOMIC DNA]</scope>
    <source>
        <strain evidence="2">Marx 270</strain>
    </source>
</reference>
<sequence>MLNAPVKDIVILETLAEELAKVGVVRLVIESKCLRVVEENAECTQGAVVQQACGSTMLNALVEDMVALKTLMKEEVSKEPVASSIGLQLMGLRTKPNNDIESQMIKEWEWVWHLHPVTGMVVFFLLDHLSSASAHLLTHSGTTILWNTTLNTPAEDEVVLETLVNEEVAEEVAEVGVVRFVVEPKCLSVI</sequence>